<feature type="signal peptide" evidence="3">
    <location>
        <begin position="1"/>
        <end position="24"/>
    </location>
</feature>
<evidence type="ECO:0000313" key="6">
    <source>
        <dbReference type="Proteomes" id="UP001269061"/>
    </source>
</evidence>
<comment type="caution">
    <text evidence="5">The sequence shown here is derived from an EMBL/GenBank/DDBJ whole genome shotgun (WGS) entry which is preliminary data.</text>
</comment>
<evidence type="ECO:0000259" key="4">
    <source>
        <dbReference type="Pfam" id="PF16555"/>
    </source>
</evidence>
<sequence>MRKKFSIIFCLLLGICCFGMESFAADEQVELWIHTWKEDGKKVEGTEQLKFDVYDLTTWRSEHGEDEKKDKEYLLNTYSTKESMKSFVEEQQLKKWNESALGVDGSGNVSFYVPRYSDGKDAAYLILASGETGNYQMLPIVLYLPQKHPKTEEEAQRLLIYGKYQDISEPPISSSAPPTESVPPSPVPDRPIKNLPSTNDLIRNFTILGSVLVITGILGLKKIQKKK</sequence>
<dbReference type="EMBL" id="JARQAZ010000009">
    <property type="protein sequence ID" value="MDT2771447.1"/>
    <property type="molecule type" value="Genomic_DNA"/>
</dbReference>
<gene>
    <name evidence="5" type="ORF">P7H46_11525</name>
</gene>
<accession>A0ABU3FK58</accession>
<dbReference type="RefSeq" id="WP_067625770.1">
    <property type="nucleotide sequence ID" value="NZ_BAAAXL010000011.1"/>
</dbReference>
<feature type="transmembrane region" description="Helical" evidence="2">
    <location>
        <begin position="201"/>
        <end position="220"/>
    </location>
</feature>
<evidence type="ECO:0000313" key="5">
    <source>
        <dbReference type="EMBL" id="MDT2771447.1"/>
    </source>
</evidence>
<name>A0ABU3FK58_9ENTE</name>
<dbReference type="Pfam" id="PF16555">
    <property type="entry name" value="GramPos_pilinD1"/>
    <property type="match status" value="1"/>
</dbReference>
<keyword evidence="2" id="KW-0472">Membrane</keyword>
<keyword evidence="3" id="KW-0732">Signal</keyword>
<dbReference type="Proteomes" id="UP001269061">
    <property type="component" value="Unassembled WGS sequence"/>
</dbReference>
<protein>
    <submittedName>
        <fullName evidence="5">Pilin N-terminal domain-containing protein</fullName>
    </submittedName>
</protein>
<proteinExistence type="predicted"/>
<feature type="compositionally biased region" description="Pro residues" evidence="1">
    <location>
        <begin position="180"/>
        <end position="189"/>
    </location>
</feature>
<keyword evidence="6" id="KW-1185">Reference proteome</keyword>
<feature type="compositionally biased region" description="Low complexity" evidence="1">
    <location>
        <begin position="170"/>
        <end position="179"/>
    </location>
</feature>
<evidence type="ECO:0000256" key="2">
    <source>
        <dbReference type="SAM" id="Phobius"/>
    </source>
</evidence>
<evidence type="ECO:0000256" key="3">
    <source>
        <dbReference type="SAM" id="SignalP"/>
    </source>
</evidence>
<feature type="chain" id="PRO_5045766404" evidence="3">
    <location>
        <begin position="25"/>
        <end position="227"/>
    </location>
</feature>
<keyword evidence="2" id="KW-0812">Transmembrane</keyword>
<organism evidence="5 6">
    <name type="scientific">Enterococcus pseudoavium</name>
    <dbReference type="NCBI Taxonomy" id="44007"/>
    <lineage>
        <taxon>Bacteria</taxon>
        <taxon>Bacillati</taxon>
        <taxon>Bacillota</taxon>
        <taxon>Bacilli</taxon>
        <taxon>Lactobacillales</taxon>
        <taxon>Enterococcaceae</taxon>
        <taxon>Enterococcus</taxon>
    </lineage>
</organism>
<evidence type="ECO:0000256" key="1">
    <source>
        <dbReference type="SAM" id="MobiDB-lite"/>
    </source>
</evidence>
<feature type="region of interest" description="Disordered" evidence="1">
    <location>
        <begin position="170"/>
        <end position="194"/>
    </location>
</feature>
<reference evidence="5 6" key="1">
    <citation type="submission" date="2023-03" db="EMBL/GenBank/DDBJ databases">
        <authorList>
            <person name="Shen W."/>
            <person name="Cai J."/>
        </authorList>
    </citation>
    <scope>NUCLEOTIDE SEQUENCE [LARGE SCALE GENOMIC DNA]</scope>
    <source>
        <strain evidence="5 6">Y59</strain>
    </source>
</reference>
<dbReference type="InterPro" id="IPR032364">
    <property type="entry name" value="GramPos_pilinD1_N"/>
</dbReference>
<keyword evidence="2" id="KW-1133">Transmembrane helix</keyword>
<feature type="domain" description="Gram-positive pilin subunit D1 N-terminal" evidence="4">
    <location>
        <begin position="40"/>
        <end position="161"/>
    </location>
</feature>